<dbReference type="InterPro" id="IPR002469">
    <property type="entry name" value="Peptidase_S9B_N"/>
</dbReference>
<dbReference type="AlphaFoldDB" id="A0A915CMQ0"/>
<feature type="domain" description="Peptidase S9 prolyl oligopeptidase catalytic" evidence="1">
    <location>
        <begin position="636"/>
        <end position="825"/>
    </location>
</feature>
<dbReference type="InterPro" id="IPR001375">
    <property type="entry name" value="Peptidase_S9_cat"/>
</dbReference>
<evidence type="ECO:0000259" key="1">
    <source>
        <dbReference type="Pfam" id="PF00326"/>
    </source>
</evidence>
<accession>A0A915CMQ0</accession>
<organism evidence="3 4">
    <name type="scientific">Ditylenchus dipsaci</name>
    <dbReference type="NCBI Taxonomy" id="166011"/>
    <lineage>
        <taxon>Eukaryota</taxon>
        <taxon>Metazoa</taxon>
        <taxon>Ecdysozoa</taxon>
        <taxon>Nematoda</taxon>
        <taxon>Chromadorea</taxon>
        <taxon>Rhabditida</taxon>
        <taxon>Tylenchina</taxon>
        <taxon>Tylenchomorpha</taxon>
        <taxon>Sphaerularioidea</taxon>
        <taxon>Anguinidae</taxon>
        <taxon>Anguininae</taxon>
        <taxon>Ditylenchus</taxon>
    </lineage>
</organism>
<dbReference type="WBParaSite" id="jg10258.2">
    <property type="protein sequence ID" value="jg10258.2"/>
    <property type="gene ID" value="jg10258"/>
</dbReference>
<dbReference type="GO" id="GO:0005886">
    <property type="term" value="C:plasma membrane"/>
    <property type="evidence" value="ECO:0007669"/>
    <property type="project" value="TreeGrafter"/>
</dbReference>
<dbReference type="Pfam" id="PF00326">
    <property type="entry name" value="Peptidase_S9"/>
    <property type="match status" value="1"/>
</dbReference>
<dbReference type="SUPFAM" id="SSF82171">
    <property type="entry name" value="DPP6 N-terminal domain-like"/>
    <property type="match status" value="1"/>
</dbReference>
<dbReference type="GO" id="GO:0008239">
    <property type="term" value="F:dipeptidyl-peptidase activity"/>
    <property type="evidence" value="ECO:0007669"/>
    <property type="project" value="TreeGrafter"/>
</dbReference>
<dbReference type="InterPro" id="IPR050278">
    <property type="entry name" value="Serine_Prot_S9B/DPPIV"/>
</dbReference>
<sequence>MQLENAPLLDVSFVSLNIEGCFVAFAFYFARNSKPIFYIQTNDEFRPPIKEANLKKLLSKLPPIKSISSPTLSKNVEKHYNMLLSLKQISTGNIKNPKEEYYVQWLQDGTLLMKDDQDNLVKVNSNGHQSDAPSPVFLANTQESWDLEHGHEILFDSQFSSLAVPFKQSNKKTAYKIFELKDKKGLFELSKPVTPCDQPVSIVEFNPASGSRDYVFVCNYNIFYIDPTQSASPLPITIGGHEYRRYGIADWLYEEEILGRYNPKALWWSESGKYLAYVVFDDQNVTKMHIPNYNKDKQYPIYEDQAYPKAGTDNPPGVFVWIWSKEHKTTQLILPPEELFSGRKPDGSYVFYWANWITLHKEFESSKEYLIVVWANRVQNKVAISICQNKLSCYTDIVIDFVMNGMEMWSEPTDFQINYHSDTGFFVILPHAHNNGDVYNWVAHIKITEDADGHVHSVITGQHGGAYDVSQITGYDRQRDELFFTTSGYIIAEEHKFRVPTASGADNVDPQCITCAMSDCKQSSAKFSADGSQFVLFCYKPFSHPVAYLKNTENILQNVLIRDDNKKQIASEQDAPEDSKIVVGTVNTSLGYEAQFKMFLPINFDPAKKYPVFLYVYGGPNTAQIAANLYNKDDHHVTVVIDGRGSSNRGWKLKAPMYKHFGGPEIDDQIEVMRYLIAKNSFMDAKKVVVSGWSYGGFATVQITARDGGETFRCGLAGGTVADFRFYDTAYTERYMGLPQENLKGYQFASLLNETRMDAFEKVKLLLAHGEADDNVHYQNAALLAGMLQDKGIHFTQLVYANQKHGIGGQKYWHLDAEQKRFMQENCFNDAD</sequence>
<dbReference type="GO" id="GO:0006508">
    <property type="term" value="P:proteolysis"/>
    <property type="evidence" value="ECO:0007669"/>
    <property type="project" value="InterPro"/>
</dbReference>
<keyword evidence="3" id="KW-1185">Reference proteome</keyword>
<name>A0A915CMQ0_9BILA</name>
<dbReference type="Gene3D" id="2.140.10.30">
    <property type="entry name" value="Dipeptidylpeptidase IV, N-terminal domain"/>
    <property type="match status" value="1"/>
</dbReference>
<protein>
    <submittedName>
        <fullName evidence="4">Uncharacterized protein</fullName>
    </submittedName>
</protein>
<dbReference type="InterPro" id="IPR029058">
    <property type="entry name" value="AB_hydrolase_fold"/>
</dbReference>
<reference evidence="4" key="1">
    <citation type="submission" date="2022-11" db="UniProtKB">
        <authorList>
            <consortium name="WormBaseParasite"/>
        </authorList>
    </citation>
    <scope>IDENTIFICATION</scope>
</reference>
<dbReference type="SUPFAM" id="SSF53474">
    <property type="entry name" value="alpha/beta-Hydrolases"/>
    <property type="match status" value="1"/>
</dbReference>
<feature type="domain" description="Dipeptidylpeptidase IV N-terminal" evidence="2">
    <location>
        <begin position="175"/>
        <end position="542"/>
    </location>
</feature>
<evidence type="ECO:0000313" key="4">
    <source>
        <dbReference type="WBParaSite" id="jg10258.2"/>
    </source>
</evidence>
<dbReference type="Gene3D" id="3.40.50.1820">
    <property type="entry name" value="alpha/beta hydrolase"/>
    <property type="match status" value="1"/>
</dbReference>
<dbReference type="PANTHER" id="PTHR11731">
    <property type="entry name" value="PROTEASE FAMILY S9B,C DIPEPTIDYL-PEPTIDASE IV-RELATED"/>
    <property type="match status" value="1"/>
</dbReference>
<evidence type="ECO:0000313" key="3">
    <source>
        <dbReference type="Proteomes" id="UP000887574"/>
    </source>
</evidence>
<dbReference type="GO" id="GO:0008236">
    <property type="term" value="F:serine-type peptidase activity"/>
    <property type="evidence" value="ECO:0007669"/>
    <property type="project" value="InterPro"/>
</dbReference>
<proteinExistence type="predicted"/>
<dbReference type="Proteomes" id="UP000887574">
    <property type="component" value="Unplaced"/>
</dbReference>
<dbReference type="Pfam" id="PF00930">
    <property type="entry name" value="DPPIV_N"/>
    <property type="match status" value="1"/>
</dbReference>
<evidence type="ECO:0000259" key="2">
    <source>
        <dbReference type="Pfam" id="PF00930"/>
    </source>
</evidence>
<dbReference type="PANTHER" id="PTHR11731:SF202">
    <property type="entry name" value="DIPEPTIDYL PEPTIDASE FAMILY MEMBER 2"/>
    <property type="match status" value="1"/>
</dbReference>